<dbReference type="Gene3D" id="3.40.50.1000">
    <property type="entry name" value="HAD superfamily/HAD-like"/>
    <property type="match status" value="1"/>
</dbReference>
<reference evidence="1 2" key="1">
    <citation type="submission" date="2023-08" db="EMBL/GenBank/DDBJ databases">
        <title>genomic of DY56.</title>
        <authorList>
            <person name="Wang Y."/>
        </authorList>
    </citation>
    <scope>NUCLEOTIDE SEQUENCE [LARGE SCALE GENOMIC DNA]</scope>
    <source>
        <strain evidence="1 2">DY56-A-20</strain>
    </source>
</reference>
<accession>A0ABT9H673</accession>
<proteinExistence type="predicted"/>
<dbReference type="InterPro" id="IPR041492">
    <property type="entry name" value="HAD_2"/>
</dbReference>
<organism evidence="1 2">
    <name type="scientific">Qipengyuania benthica</name>
    <dbReference type="NCBI Taxonomy" id="3067651"/>
    <lineage>
        <taxon>Bacteria</taxon>
        <taxon>Pseudomonadati</taxon>
        <taxon>Pseudomonadota</taxon>
        <taxon>Alphaproteobacteria</taxon>
        <taxon>Sphingomonadales</taxon>
        <taxon>Erythrobacteraceae</taxon>
        <taxon>Qipengyuania</taxon>
    </lineage>
</organism>
<dbReference type="EMBL" id="JAVAIL010000001">
    <property type="protein sequence ID" value="MDP4538818.1"/>
    <property type="molecule type" value="Genomic_DNA"/>
</dbReference>
<name>A0ABT9H673_9SPHN</name>
<keyword evidence="2" id="KW-1185">Reference proteome</keyword>
<dbReference type="NCBIfam" id="TIGR01549">
    <property type="entry name" value="HAD-SF-IA-v1"/>
    <property type="match status" value="1"/>
</dbReference>
<dbReference type="InterPro" id="IPR023214">
    <property type="entry name" value="HAD_sf"/>
</dbReference>
<dbReference type="InterPro" id="IPR023198">
    <property type="entry name" value="PGP-like_dom2"/>
</dbReference>
<dbReference type="PANTHER" id="PTHR43434">
    <property type="entry name" value="PHOSPHOGLYCOLATE PHOSPHATASE"/>
    <property type="match status" value="1"/>
</dbReference>
<evidence type="ECO:0000313" key="1">
    <source>
        <dbReference type="EMBL" id="MDP4538818.1"/>
    </source>
</evidence>
<dbReference type="InterPro" id="IPR036412">
    <property type="entry name" value="HAD-like_sf"/>
</dbReference>
<dbReference type="RefSeq" id="WP_305928933.1">
    <property type="nucleotide sequence ID" value="NZ_JAVAIL010000001.1"/>
</dbReference>
<dbReference type="GO" id="GO:0016787">
    <property type="term" value="F:hydrolase activity"/>
    <property type="evidence" value="ECO:0007669"/>
    <property type="project" value="UniProtKB-KW"/>
</dbReference>
<keyword evidence="1" id="KW-0378">Hydrolase</keyword>
<dbReference type="InterPro" id="IPR006439">
    <property type="entry name" value="HAD-SF_hydro_IA"/>
</dbReference>
<sequence>MSVRLAVFDCDGTLVDGQASICEAMESAFAGADLPCPPRAQVRRVVGLSLPQALVQLAPQASENQRAAIVDGYKHAFFTARTEGRLSEPLFEGMRELLHGLHEAGWLLGVATGKSDRGLTACLAGHAISELFVTLQTADRHPSKPHPAMLEAALSEAGIAPGSAVMIGDTSFDMEMARAAGVPALGVSWGYHAPDELLATGATDVANDMPALEALLGKIAHG</sequence>
<protein>
    <submittedName>
        <fullName evidence="1">HAD-IA family hydrolase</fullName>
    </submittedName>
</protein>
<dbReference type="InterPro" id="IPR050155">
    <property type="entry name" value="HAD-like_hydrolase_sf"/>
</dbReference>
<evidence type="ECO:0000313" key="2">
    <source>
        <dbReference type="Proteomes" id="UP001235664"/>
    </source>
</evidence>
<dbReference type="Gene3D" id="1.10.150.240">
    <property type="entry name" value="Putative phosphatase, domain 2"/>
    <property type="match status" value="1"/>
</dbReference>
<dbReference type="SFLD" id="SFLDS00003">
    <property type="entry name" value="Haloacid_Dehalogenase"/>
    <property type="match status" value="1"/>
</dbReference>
<dbReference type="SUPFAM" id="SSF56784">
    <property type="entry name" value="HAD-like"/>
    <property type="match status" value="1"/>
</dbReference>
<comment type="caution">
    <text evidence="1">The sequence shown here is derived from an EMBL/GenBank/DDBJ whole genome shotgun (WGS) entry which is preliminary data.</text>
</comment>
<dbReference type="Pfam" id="PF13419">
    <property type="entry name" value="HAD_2"/>
    <property type="match status" value="1"/>
</dbReference>
<gene>
    <name evidence="1" type="ORF">Q9K01_04175</name>
</gene>
<dbReference type="Proteomes" id="UP001235664">
    <property type="component" value="Unassembled WGS sequence"/>
</dbReference>
<dbReference type="PANTHER" id="PTHR43434:SF24">
    <property type="entry name" value="HYDROLASE-RELATED"/>
    <property type="match status" value="1"/>
</dbReference>
<dbReference type="SFLD" id="SFLDG01129">
    <property type="entry name" value="C1.5:_HAD__Beta-PGM__Phosphata"/>
    <property type="match status" value="1"/>
</dbReference>